<protein>
    <recommendedName>
        <fullName evidence="9">Matrin-type domain-containing protein</fullName>
    </recommendedName>
</protein>
<comment type="similarity">
    <text evidence="2">Belongs to the SF3A3 family.</text>
</comment>
<accession>A0AB34KNC6</accession>
<evidence type="ECO:0000256" key="3">
    <source>
        <dbReference type="ARBA" id="ARBA00022553"/>
    </source>
</evidence>
<dbReference type="AlphaFoldDB" id="A0AB34KNC6"/>
<dbReference type="InterPro" id="IPR003604">
    <property type="entry name" value="Matrin/U1-like-C_Znf_C2H2"/>
</dbReference>
<dbReference type="PROSITE" id="PS50171">
    <property type="entry name" value="ZF_MATRIN"/>
    <property type="match status" value="1"/>
</dbReference>
<feature type="compositionally biased region" description="Basic and acidic residues" evidence="8">
    <location>
        <begin position="468"/>
        <end position="480"/>
    </location>
</feature>
<comment type="subcellular location">
    <subcellularLocation>
        <location evidence="1">Nucleus</location>
    </subcellularLocation>
</comment>
<dbReference type="InterPro" id="IPR024598">
    <property type="entry name" value="SF3a60/Prp9_C"/>
</dbReference>
<feature type="region of interest" description="Disordered" evidence="8">
    <location>
        <begin position="277"/>
        <end position="306"/>
    </location>
</feature>
<dbReference type="RefSeq" id="XP_069229604.1">
    <property type="nucleotide sequence ID" value="XM_069373775.1"/>
</dbReference>
<dbReference type="Pfam" id="PF12171">
    <property type="entry name" value="zf-C2H2_jaz"/>
    <property type="match status" value="1"/>
</dbReference>
<dbReference type="Pfam" id="PF12108">
    <property type="entry name" value="SF3a60_bindingd"/>
    <property type="match status" value="1"/>
</dbReference>
<name>A0AB34KNC6_9PEZI</name>
<dbReference type="InterPro" id="IPR000690">
    <property type="entry name" value="Matrin/U1-C_Znf_C2H2"/>
</dbReference>
<reference evidence="10 11" key="1">
    <citation type="journal article" date="2020" name="Microbiol. Resour. Announc.">
        <title>Draft Genome Sequence of a Cladosporium Species Isolated from the Mesophotic Ascidian Didemnum maculosum.</title>
        <authorList>
            <person name="Gioti A."/>
            <person name="Siaperas R."/>
            <person name="Nikolaivits E."/>
            <person name="Le Goff G."/>
            <person name="Ouazzani J."/>
            <person name="Kotoulas G."/>
            <person name="Topakas E."/>
        </authorList>
    </citation>
    <scope>NUCLEOTIDE SEQUENCE [LARGE SCALE GENOMIC DNA]</scope>
    <source>
        <strain evidence="10 11">TM138-S3</strain>
    </source>
</reference>
<dbReference type="GO" id="GO:0005681">
    <property type="term" value="C:spliceosomal complex"/>
    <property type="evidence" value="ECO:0007669"/>
    <property type="project" value="InterPro"/>
</dbReference>
<evidence type="ECO:0000256" key="7">
    <source>
        <dbReference type="ARBA" id="ARBA00023242"/>
    </source>
</evidence>
<feature type="region of interest" description="Disordered" evidence="8">
    <location>
        <begin position="468"/>
        <end position="488"/>
    </location>
</feature>
<dbReference type="InterPro" id="IPR021966">
    <property type="entry name" value="SF3a60_bindingd"/>
</dbReference>
<evidence type="ECO:0000313" key="11">
    <source>
        <dbReference type="Proteomes" id="UP000803884"/>
    </source>
</evidence>
<dbReference type="PROSITE" id="PS00028">
    <property type="entry name" value="ZINC_FINGER_C2H2_1"/>
    <property type="match status" value="1"/>
</dbReference>
<keyword evidence="6" id="KW-0862">Zinc</keyword>
<keyword evidence="11" id="KW-1185">Reference proteome</keyword>
<dbReference type="GO" id="GO:0003723">
    <property type="term" value="F:RNA binding"/>
    <property type="evidence" value="ECO:0007669"/>
    <property type="project" value="InterPro"/>
</dbReference>
<dbReference type="InterPro" id="IPR031774">
    <property type="entry name" value="SF3A3_dom"/>
</dbReference>
<dbReference type="InterPro" id="IPR051421">
    <property type="entry name" value="RNA_Proc_DNA_Dmg_Regulator"/>
</dbReference>
<dbReference type="SUPFAM" id="SSF57667">
    <property type="entry name" value="beta-beta-alpha zinc fingers"/>
    <property type="match status" value="1"/>
</dbReference>
<evidence type="ECO:0000256" key="4">
    <source>
        <dbReference type="ARBA" id="ARBA00022723"/>
    </source>
</evidence>
<feature type="region of interest" description="Disordered" evidence="8">
    <location>
        <begin position="328"/>
        <end position="348"/>
    </location>
</feature>
<comment type="caution">
    <text evidence="10">The sequence shown here is derived from an EMBL/GenBank/DDBJ whole genome shotgun (WGS) entry which is preliminary data.</text>
</comment>
<evidence type="ECO:0000256" key="5">
    <source>
        <dbReference type="ARBA" id="ARBA00022771"/>
    </source>
</evidence>
<dbReference type="GeneID" id="96006613"/>
<gene>
    <name evidence="10" type="ORF">WHR41_05170</name>
</gene>
<dbReference type="InterPro" id="IPR036236">
    <property type="entry name" value="Znf_C2H2_sf"/>
</dbReference>
<dbReference type="Pfam" id="PF11931">
    <property type="entry name" value="SF3a60_Prp9_C"/>
    <property type="match status" value="1"/>
</dbReference>
<evidence type="ECO:0000256" key="2">
    <source>
        <dbReference type="ARBA" id="ARBA00008776"/>
    </source>
</evidence>
<evidence type="ECO:0000313" key="10">
    <source>
        <dbReference type="EMBL" id="KAL1586499.1"/>
    </source>
</evidence>
<feature type="domain" description="Matrin-type" evidence="9">
    <location>
        <begin position="412"/>
        <end position="443"/>
    </location>
</feature>
<evidence type="ECO:0000256" key="8">
    <source>
        <dbReference type="SAM" id="MobiDB-lite"/>
    </source>
</evidence>
<keyword evidence="3" id="KW-0597">Phosphoprotein</keyword>
<dbReference type="PANTHER" id="PTHR12786">
    <property type="entry name" value="SPLICING FACTOR SF3A-RELATED"/>
    <property type="match status" value="1"/>
</dbReference>
<keyword evidence="5" id="KW-0863">Zinc-finger</keyword>
<dbReference type="Pfam" id="PF16837">
    <property type="entry name" value="SF3A3"/>
    <property type="match status" value="1"/>
</dbReference>
<keyword evidence="4" id="KW-0479">Metal-binding</keyword>
<dbReference type="GO" id="GO:0000398">
    <property type="term" value="P:mRNA splicing, via spliceosome"/>
    <property type="evidence" value="ECO:0007669"/>
    <property type="project" value="InterPro"/>
</dbReference>
<evidence type="ECO:0000259" key="9">
    <source>
        <dbReference type="PROSITE" id="PS50171"/>
    </source>
</evidence>
<evidence type="ECO:0000256" key="6">
    <source>
        <dbReference type="ARBA" id="ARBA00022833"/>
    </source>
</evidence>
<dbReference type="EMBL" id="JAAQHG020000014">
    <property type="protein sequence ID" value="KAL1586499.1"/>
    <property type="molecule type" value="Genomic_DNA"/>
</dbReference>
<keyword evidence="7" id="KW-0539">Nucleus</keyword>
<sequence>MLVEDLRSAHEDVERLEAAIAERVMDEPKHIRNQLARDHEIANFTARIAEQSKRALHIYNDQKEQWTQEIQSMNTGGDPFEEFYNQLNGIKDFHKRNPNEPVENLERAYKKPENGGPPGGFAGDVTSMFTGEEHFGRYFDLTMLHEEFLNLPGIRMVRKATYIQYLNLFDQFTPPQLNIDKTQHKMTDEYFDYVGSLAEYLQSFMRRSRPLEDLEKLFGKFEKEFQEQWEKGEVPGWEPDKEVKAAQDRTGEGIWCEDCEKDFKNDNVYQAHLKGKKHIKSAEARQNGGEKSAMGPNGASSDVSKDLKRLREKAIAEREHRVRKLSEAMQDTREETRMNAERKHGMTDKERQQELAALYEEEAALAGNAEQEGSDDDDDEEKVYNPLKLPLSWDGKPIPFWLYKLHGLGVEFPCEICGNYVYMGRRAFDKHFSESRHVYGLKCLGITNTAMYRDITRIEEAERLHAKLNSDRQEQQHAKDDVEEMEDSTGTVMPWKVWNDLNKQGLL</sequence>
<dbReference type="Proteomes" id="UP000803884">
    <property type="component" value="Unassembled WGS sequence"/>
</dbReference>
<proteinExistence type="inferred from homology"/>
<organism evidence="10 11">
    <name type="scientific">Cladosporium halotolerans</name>
    <dbReference type="NCBI Taxonomy" id="1052096"/>
    <lineage>
        <taxon>Eukaryota</taxon>
        <taxon>Fungi</taxon>
        <taxon>Dikarya</taxon>
        <taxon>Ascomycota</taxon>
        <taxon>Pezizomycotina</taxon>
        <taxon>Dothideomycetes</taxon>
        <taxon>Dothideomycetidae</taxon>
        <taxon>Cladosporiales</taxon>
        <taxon>Cladosporiaceae</taxon>
        <taxon>Cladosporium</taxon>
    </lineage>
</organism>
<dbReference type="Gene3D" id="3.30.160.60">
    <property type="entry name" value="Classic Zinc Finger"/>
    <property type="match status" value="1"/>
</dbReference>
<dbReference type="PANTHER" id="PTHR12786:SF2">
    <property type="entry name" value="SPLICING FACTOR 3A SUBUNIT 3"/>
    <property type="match status" value="1"/>
</dbReference>
<dbReference type="InterPro" id="IPR013087">
    <property type="entry name" value="Znf_C2H2_type"/>
</dbReference>
<dbReference type="SMART" id="SM00451">
    <property type="entry name" value="ZnF_U1"/>
    <property type="match status" value="1"/>
</dbReference>
<dbReference type="InterPro" id="IPR022755">
    <property type="entry name" value="Znf_C2H2_jaz"/>
</dbReference>
<evidence type="ECO:0000256" key="1">
    <source>
        <dbReference type="ARBA" id="ARBA00004123"/>
    </source>
</evidence>
<dbReference type="GO" id="GO:0008270">
    <property type="term" value="F:zinc ion binding"/>
    <property type="evidence" value="ECO:0007669"/>
    <property type="project" value="UniProtKB-KW"/>
</dbReference>